<dbReference type="MEROPS" id="M12.006"/>
<evidence type="ECO:0000313" key="15">
    <source>
        <dbReference type="EMBL" id="BAM93571.1"/>
    </source>
</evidence>
<evidence type="ECO:0000256" key="5">
    <source>
        <dbReference type="ARBA" id="ARBA00022833"/>
    </source>
</evidence>
<keyword evidence="7" id="KW-0865">Zymogen</keyword>
<dbReference type="Gene3D" id="3.40.390.10">
    <property type="entry name" value="Collagenase (Catalytic Domain)"/>
    <property type="match status" value="1"/>
</dbReference>
<name>M1V286_9TELE</name>
<dbReference type="PANTHER" id="PTHR10127">
    <property type="entry name" value="DISCOIDIN, CUB, EGF, LAMININ , AND ZINC METALLOPROTEASE DOMAIN CONTAINING"/>
    <property type="match status" value="1"/>
</dbReference>
<dbReference type="InterPro" id="IPR006026">
    <property type="entry name" value="Peptidase_Metallo"/>
</dbReference>
<dbReference type="PANTHER" id="PTHR10127:SF839">
    <property type="entry name" value="HATCHING ENZYME 1.2-RELATED"/>
    <property type="match status" value="1"/>
</dbReference>
<comment type="cofactor">
    <cofactor evidence="12 13">
        <name>Zn(2+)</name>
        <dbReference type="ChEBI" id="CHEBI:29105"/>
    </cofactor>
    <text evidence="12 13">Binds 1 zinc ion per subunit.</text>
</comment>
<sequence>MDLRAALSLLPILGLSCAVEDIDHGTANEEDLTTVIMKMNNGSDGYLLEGDILIPTQRTAMKCRNSKYSCLWPRRASGFVEVPYVISSHYDSTERKAIFTAMNEFKVKTCIRFVPRGREVAYLSIEPRAGCFSSLGRIGDRQVVSLQRFGCVQKGVIEHELLHALGFYHEHTRQDRDNYVIIKWNNIPSYMQYNFEKQDTDYLQTAYDYTSVMHYGKTAFANSGTQSIVPIPDSSVSIGQRLTMSQTDLLRIKRLYRC</sequence>
<feature type="chain" id="PRO_5005140055" description="Metalloendopeptidase" evidence="13">
    <location>
        <begin position="19"/>
        <end position="258"/>
    </location>
</feature>
<comment type="subcellular location">
    <subcellularLocation>
        <location evidence="11">Zymogen granule</location>
    </subcellularLocation>
</comment>
<dbReference type="Pfam" id="PF01400">
    <property type="entry name" value="Astacin"/>
    <property type="match status" value="1"/>
</dbReference>
<evidence type="ECO:0000256" key="10">
    <source>
        <dbReference type="ARBA" id="ARBA00023329"/>
    </source>
</evidence>
<proteinExistence type="predicted"/>
<keyword evidence="8" id="KW-1015">Disulfide bond</keyword>
<keyword evidence="5 12" id="KW-0862">Zinc</keyword>
<dbReference type="SUPFAM" id="SSF55486">
    <property type="entry name" value="Metalloproteases ('zincins'), catalytic domain"/>
    <property type="match status" value="1"/>
</dbReference>
<keyword evidence="9" id="KW-0325">Glycoprotein</keyword>
<evidence type="ECO:0000256" key="2">
    <source>
        <dbReference type="ARBA" id="ARBA00022723"/>
    </source>
</evidence>
<feature type="binding site" evidence="12">
    <location>
        <position position="159"/>
    </location>
    <ligand>
        <name>Zn(2+)</name>
        <dbReference type="ChEBI" id="CHEBI:29105"/>
        <note>catalytic</note>
    </ligand>
</feature>
<feature type="signal peptide" evidence="13">
    <location>
        <begin position="1"/>
        <end position="18"/>
    </location>
</feature>
<organism evidence="15">
    <name type="scientific">Spinachia spinachia</name>
    <name type="common">sea stickleback</name>
    <dbReference type="NCBI Taxonomy" id="206126"/>
    <lineage>
        <taxon>Eukaryota</taxon>
        <taxon>Metazoa</taxon>
        <taxon>Chordata</taxon>
        <taxon>Craniata</taxon>
        <taxon>Vertebrata</taxon>
        <taxon>Euteleostomi</taxon>
        <taxon>Actinopterygii</taxon>
        <taxon>Neopterygii</taxon>
        <taxon>Teleostei</taxon>
        <taxon>Neoteleostei</taxon>
        <taxon>Acanthomorphata</taxon>
        <taxon>Eupercaria</taxon>
        <taxon>Perciformes</taxon>
        <taxon>Cottioidei</taxon>
        <taxon>Gasterosteales</taxon>
        <taxon>Gasterosteidae</taxon>
        <taxon>Spinachia</taxon>
    </lineage>
</organism>
<accession>M1V286</accession>
<keyword evidence="1 12" id="KW-0645">Protease</keyword>
<dbReference type="InterPro" id="IPR024079">
    <property type="entry name" value="MetalloPept_cat_dom_sf"/>
</dbReference>
<evidence type="ECO:0000256" key="4">
    <source>
        <dbReference type="ARBA" id="ARBA00022801"/>
    </source>
</evidence>
<gene>
    <name evidence="15" type="primary">SpLCE</name>
</gene>
<evidence type="ECO:0000256" key="9">
    <source>
        <dbReference type="ARBA" id="ARBA00023180"/>
    </source>
</evidence>
<keyword evidence="10" id="KW-0968">Cytoplasmic vesicle</keyword>
<dbReference type="PRINTS" id="PR00480">
    <property type="entry name" value="ASTACIN"/>
</dbReference>
<evidence type="ECO:0000256" key="3">
    <source>
        <dbReference type="ARBA" id="ARBA00022729"/>
    </source>
</evidence>
<keyword evidence="2 12" id="KW-0479">Metal-binding</keyword>
<evidence type="ECO:0000256" key="12">
    <source>
        <dbReference type="PROSITE-ProRule" id="PRU01211"/>
    </source>
</evidence>
<dbReference type="InterPro" id="IPR001506">
    <property type="entry name" value="Peptidase_M12A"/>
</dbReference>
<keyword evidence="6 12" id="KW-0482">Metalloprotease</keyword>
<evidence type="ECO:0000256" key="1">
    <source>
        <dbReference type="ARBA" id="ARBA00022670"/>
    </source>
</evidence>
<feature type="binding site" evidence="12">
    <location>
        <position position="163"/>
    </location>
    <ligand>
        <name>Zn(2+)</name>
        <dbReference type="ChEBI" id="CHEBI:29105"/>
        <note>catalytic</note>
    </ligand>
</feature>
<dbReference type="SMART" id="SM00235">
    <property type="entry name" value="ZnMc"/>
    <property type="match status" value="1"/>
</dbReference>
<dbReference type="EMBL" id="AB745728">
    <property type="protein sequence ID" value="BAM93571.1"/>
    <property type="molecule type" value="Genomic_DNA"/>
</dbReference>
<comment type="caution">
    <text evidence="12">Lacks conserved residue(s) required for the propagation of feature annotation.</text>
</comment>
<evidence type="ECO:0000256" key="8">
    <source>
        <dbReference type="ARBA" id="ARBA00023157"/>
    </source>
</evidence>
<dbReference type="EC" id="3.4.24.-" evidence="13"/>
<dbReference type="GO" id="GO:0004222">
    <property type="term" value="F:metalloendopeptidase activity"/>
    <property type="evidence" value="ECO:0007669"/>
    <property type="project" value="UniProtKB-UniRule"/>
</dbReference>
<dbReference type="GO" id="GO:0042588">
    <property type="term" value="C:zymogen granule"/>
    <property type="evidence" value="ECO:0007669"/>
    <property type="project" value="UniProtKB-SubCell"/>
</dbReference>
<feature type="active site" evidence="12">
    <location>
        <position position="160"/>
    </location>
</feature>
<dbReference type="PROSITE" id="PS51864">
    <property type="entry name" value="ASTACIN"/>
    <property type="match status" value="1"/>
</dbReference>
<evidence type="ECO:0000256" key="13">
    <source>
        <dbReference type="RuleBase" id="RU361183"/>
    </source>
</evidence>
<protein>
    <recommendedName>
        <fullName evidence="13">Metalloendopeptidase</fullName>
        <ecNumber evidence="13">3.4.24.-</ecNumber>
    </recommendedName>
</protein>
<keyword evidence="4 12" id="KW-0378">Hydrolase</keyword>
<evidence type="ECO:0000256" key="7">
    <source>
        <dbReference type="ARBA" id="ARBA00023145"/>
    </source>
</evidence>
<evidence type="ECO:0000256" key="6">
    <source>
        <dbReference type="ARBA" id="ARBA00023049"/>
    </source>
</evidence>
<feature type="binding site" evidence="12">
    <location>
        <position position="169"/>
    </location>
    <ligand>
        <name>Zn(2+)</name>
        <dbReference type="ChEBI" id="CHEBI:29105"/>
        <note>catalytic</note>
    </ligand>
</feature>
<evidence type="ECO:0000259" key="14">
    <source>
        <dbReference type="PROSITE" id="PS51864"/>
    </source>
</evidence>
<keyword evidence="3 13" id="KW-0732">Signal</keyword>
<dbReference type="GO" id="GO:0008270">
    <property type="term" value="F:zinc ion binding"/>
    <property type="evidence" value="ECO:0007669"/>
    <property type="project" value="UniProtKB-UniRule"/>
</dbReference>
<dbReference type="GO" id="GO:0006508">
    <property type="term" value="P:proteolysis"/>
    <property type="evidence" value="ECO:0007669"/>
    <property type="project" value="UniProtKB-KW"/>
</dbReference>
<dbReference type="AlphaFoldDB" id="M1V286"/>
<dbReference type="PROSITE" id="PS51257">
    <property type="entry name" value="PROKAR_LIPOPROTEIN"/>
    <property type="match status" value="1"/>
</dbReference>
<feature type="domain" description="Peptidase M12A" evidence="14">
    <location>
        <begin position="59"/>
        <end position="258"/>
    </location>
</feature>
<reference evidence="15" key="1">
    <citation type="submission" date="2012-09" db="EMBL/GenBank/DDBJ databases">
        <title>Sub-functionalization of duplicated genes in the evolution of nine-spined stickleback hatching enzyme.</title>
        <authorList>
            <person name="Kawaguchi M."/>
            <person name="Takahashi H."/>
            <person name="Takehana Y."/>
            <person name="Naruse K."/>
            <person name="Nishida M."/>
            <person name="Yasumasu S."/>
        </authorList>
    </citation>
    <scope>NUCLEOTIDE SEQUENCE</scope>
</reference>
<evidence type="ECO:0000256" key="11">
    <source>
        <dbReference type="ARBA" id="ARBA00024324"/>
    </source>
</evidence>
<dbReference type="FunFam" id="3.40.390.10:FF:000040">
    <property type="entry name" value="Metalloendopeptidase"/>
    <property type="match status" value="1"/>
</dbReference>